<dbReference type="OrthoDB" id="9135794at2"/>
<evidence type="ECO:0008006" key="5">
    <source>
        <dbReference type="Google" id="ProtNLM"/>
    </source>
</evidence>
<reference evidence="1 3" key="1">
    <citation type="submission" date="2019-09" db="EMBL/GenBank/DDBJ databases">
        <title>Draft genome sequences of 48 bacterial type strains from the CCUG.</title>
        <authorList>
            <person name="Tunovic T."/>
            <person name="Pineiro-Iglesias B."/>
            <person name="Unosson C."/>
            <person name="Inganas E."/>
            <person name="Ohlen M."/>
            <person name="Cardew S."/>
            <person name="Jensie-Markopoulos S."/>
            <person name="Salva-Serra F."/>
            <person name="Jaen-Luchoro D."/>
            <person name="Karlsson R."/>
            <person name="Svensson-Stadler L."/>
            <person name="Chun J."/>
            <person name="Moore E."/>
        </authorList>
    </citation>
    <scope>NUCLEOTIDE SEQUENCE [LARGE SCALE GENOMIC DNA]</scope>
    <source>
        <strain evidence="1 3">CCUG 54555</strain>
    </source>
</reference>
<name>A0A6H9TFB9_9BURK</name>
<evidence type="ECO:0000313" key="3">
    <source>
        <dbReference type="Proteomes" id="UP000430232"/>
    </source>
</evidence>
<dbReference type="Proteomes" id="UP000494222">
    <property type="component" value="Unassembled WGS sequence"/>
</dbReference>
<evidence type="ECO:0000313" key="4">
    <source>
        <dbReference type="Proteomes" id="UP000494222"/>
    </source>
</evidence>
<dbReference type="Pfam" id="PF08795">
    <property type="entry name" value="DUF1796"/>
    <property type="match status" value="1"/>
</dbReference>
<gene>
    <name evidence="2" type="ORF">BLA24064_01460</name>
    <name evidence="1" type="ORF">F7R21_06880</name>
</gene>
<sequence>MRAENKILVEQLYRSILNREGDQGGVISATSALDSALDRDAAIIGLVRSFLSSEEYLARASEHPDMVRRTTSYGEKKTVNGMPVKHIISLGTHCLTSSLLRSFGLRRYSLPFDWTFSSPQAMLHCLRDQLQTFLDRAHYRTVTRKRDTVDAGADHVFYLKKFNIGEMFAHRDPSTDSDYADLLKTTERFKRLLASQEPKLFVMIDRPRKRPFWIFRSLSREINRMTQNSAFIYIQLQNPTMKSGIRSIRNIKTIGNHAAYEFIPSSNELGIKFDDPIDNLSIIGLIHQYEIDLADSAP</sequence>
<dbReference type="Proteomes" id="UP000430232">
    <property type="component" value="Unassembled WGS sequence"/>
</dbReference>
<keyword evidence="3" id="KW-1185">Reference proteome</keyword>
<organism evidence="1 3">
    <name type="scientific">Burkholderia latens</name>
    <dbReference type="NCBI Taxonomy" id="488446"/>
    <lineage>
        <taxon>Bacteria</taxon>
        <taxon>Pseudomonadati</taxon>
        <taxon>Pseudomonadota</taxon>
        <taxon>Betaproteobacteria</taxon>
        <taxon>Burkholderiales</taxon>
        <taxon>Burkholderiaceae</taxon>
        <taxon>Burkholderia</taxon>
        <taxon>Burkholderia cepacia complex</taxon>
    </lineage>
</organism>
<accession>A0A6H9TFB9</accession>
<protein>
    <recommendedName>
        <fullName evidence="5">Papain-like cysteine peptidase</fullName>
    </recommendedName>
</protein>
<proteinExistence type="predicted"/>
<dbReference type="AlphaFoldDB" id="A0A6H9TFB9"/>
<dbReference type="EMBL" id="CABVPL010000007">
    <property type="protein sequence ID" value="VWB34041.1"/>
    <property type="molecule type" value="Genomic_DNA"/>
</dbReference>
<evidence type="ECO:0000313" key="1">
    <source>
        <dbReference type="EMBL" id="KAB0643564.1"/>
    </source>
</evidence>
<evidence type="ECO:0000313" key="2">
    <source>
        <dbReference type="EMBL" id="VWB34041.1"/>
    </source>
</evidence>
<dbReference type="GeneID" id="99788723"/>
<dbReference type="EMBL" id="VZOJ01000011">
    <property type="protein sequence ID" value="KAB0643564.1"/>
    <property type="molecule type" value="Genomic_DNA"/>
</dbReference>
<dbReference type="RefSeq" id="WP_151063560.1">
    <property type="nucleotide sequence ID" value="NZ_CABVPL010000007.1"/>
</dbReference>
<reference evidence="2 4" key="2">
    <citation type="submission" date="2019-09" db="EMBL/GenBank/DDBJ databases">
        <authorList>
            <person name="Depoorter E."/>
        </authorList>
    </citation>
    <scope>NUCLEOTIDE SEQUENCE [LARGE SCALE GENOMIC DNA]</scope>
    <source>
        <strain evidence="2">LMG 24064</strain>
    </source>
</reference>
<dbReference type="InterPro" id="IPR014903">
    <property type="entry name" value="DUF1796"/>
</dbReference>